<evidence type="ECO:0000256" key="1">
    <source>
        <dbReference type="SAM" id="MobiDB-lite"/>
    </source>
</evidence>
<dbReference type="InterPro" id="IPR052384">
    <property type="entry name" value="TMTC_O-mannosyltransferase"/>
</dbReference>
<dbReference type="EMBL" id="NPEX01000099">
    <property type="protein sequence ID" value="RAI43231.1"/>
    <property type="molecule type" value="Genomic_DNA"/>
</dbReference>
<dbReference type="PANTHER" id="PTHR44216">
    <property type="entry name" value="PROTEIN O-MANNOSYL-TRANSFERASE TMTC2"/>
    <property type="match status" value="1"/>
</dbReference>
<dbReference type="InterPro" id="IPR014596">
    <property type="entry name" value="UCP035836"/>
</dbReference>
<feature type="compositionally biased region" description="Polar residues" evidence="1">
    <location>
        <begin position="37"/>
        <end position="57"/>
    </location>
</feature>
<proteinExistence type="predicted"/>
<sequence length="281" mass="30041">MPLPFRRHRLLASVACLGLLALSTAGCTTTGNTLVSALSSSGGDRTASVSTAASQPRSEAEWRREAEVYGAKYRADPSDKASAMAYAKALSATGQRAQAVSVLEQASLRNPNDQPLLGAYGRALADSGRWEQALEVLGRAHTPDRPDWRILSAQGTVLDQLGRHKDAQAYYASALKIMPDEPTVLSNLGLSYALAKDLPRAEATLRRAAARPTEDPRVRQNLALVIGLQGRFADAESIAKADLPPDEAAANVTYLREMLADKGGDWKHMGQPPKIAARGKS</sequence>
<comment type="caution">
    <text evidence="3">The sequence shown here is derived from an EMBL/GenBank/DDBJ whole genome shotgun (WGS) entry which is preliminary data.</text>
</comment>
<dbReference type="InterPro" id="IPR011990">
    <property type="entry name" value="TPR-like_helical_dom_sf"/>
</dbReference>
<dbReference type="Pfam" id="PF14559">
    <property type="entry name" value="TPR_19"/>
    <property type="match status" value="2"/>
</dbReference>
<dbReference type="InterPro" id="IPR019734">
    <property type="entry name" value="TPR_rpt"/>
</dbReference>
<protein>
    <submittedName>
        <fullName evidence="3">Uncharacterized protein</fullName>
    </submittedName>
</protein>
<dbReference type="GO" id="GO:0035269">
    <property type="term" value="P:protein O-linked glycosylation via mannose"/>
    <property type="evidence" value="ECO:0007669"/>
    <property type="project" value="TreeGrafter"/>
</dbReference>
<evidence type="ECO:0000313" key="3">
    <source>
        <dbReference type="EMBL" id="RAI43231.1"/>
    </source>
</evidence>
<dbReference type="SUPFAM" id="SSF48452">
    <property type="entry name" value="TPR-like"/>
    <property type="match status" value="1"/>
</dbReference>
<dbReference type="PIRSF" id="PIRSF035836">
    <property type="entry name" value="UCP035836"/>
    <property type="match status" value="1"/>
</dbReference>
<keyword evidence="2" id="KW-0732">Signal</keyword>
<feature type="chain" id="PRO_5016446158" evidence="2">
    <location>
        <begin position="26"/>
        <end position="281"/>
    </location>
</feature>
<name>A0A327KY82_9BRAD</name>
<dbReference type="RefSeq" id="WP_111419907.1">
    <property type="nucleotide sequence ID" value="NZ_NPEX01000099.1"/>
</dbReference>
<dbReference type="PROSITE" id="PS51257">
    <property type="entry name" value="PROKAR_LIPOPROTEIN"/>
    <property type="match status" value="1"/>
</dbReference>
<reference evidence="3 4" key="1">
    <citation type="submission" date="2017-07" db="EMBL/GenBank/DDBJ databases">
        <title>Draft Genome Sequences of Select Purple Nonsulfur Bacteria.</title>
        <authorList>
            <person name="Lasarre B."/>
            <person name="Mckinlay J.B."/>
        </authorList>
    </citation>
    <scope>NUCLEOTIDE SEQUENCE [LARGE SCALE GENOMIC DNA]</scope>
    <source>
        <strain evidence="3 4">DSM 5909</strain>
    </source>
</reference>
<gene>
    <name evidence="3" type="ORF">CH341_15405</name>
</gene>
<dbReference type="Gene3D" id="1.25.40.10">
    <property type="entry name" value="Tetratricopeptide repeat domain"/>
    <property type="match status" value="1"/>
</dbReference>
<evidence type="ECO:0000256" key="2">
    <source>
        <dbReference type="SAM" id="SignalP"/>
    </source>
</evidence>
<feature type="signal peptide" evidence="2">
    <location>
        <begin position="1"/>
        <end position="25"/>
    </location>
</feature>
<feature type="region of interest" description="Disordered" evidence="1">
    <location>
        <begin position="37"/>
        <end position="59"/>
    </location>
</feature>
<dbReference type="OrthoDB" id="422579at2"/>
<dbReference type="PANTHER" id="PTHR44216:SF3">
    <property type="entry name" value="PROTEIN O-MANNOSYL-TRANSFERASE TMTC2"/>
    <property type="match status" value="1"/>
</dbReference>
<keyword evidence="4" id="KW-1185">Reference proteome</keyword>
<organism evidence="3 4">
    <name type="scientific">Rhodoplanes roseus</name>
    <dbReference type="NCBI Taxonomy" id="29409"/>
    <lineage>
        <taxon>Bacteria</taxon>
        <taxon>Pseudomonadati</taxon>
        <taxon>Pseudomonadota</taxon>
        <taxon>Alphaproteobacteria</taxon>
        <taxon>Hyphomicrobiales</taxon>
        <taxon>Nitrobacteraceae</taxon>
        <taxon>Rhodoplanes</taxon>
    </lineage>
</organism>
<dbReference type="SMART" id="SM00028">
    <property type="entry name" value="TPR"/>
    <property type="match status" value="2"/>
</dbReference>
<evidence type="ECO:0000313" key="4">
    <source>
        <dbReference type="Proteomes" id="UP000249130"/>
    </source>
</evidence>
<accession>A0A327KY82</accession>
<dbReference type="Proteomes" id="UP000249130">
    <property type="component" value="Unassembled WGS sequence"/>
</dbReference>
<dbReference type="GO" id="GO:0000030">
    <property type="term" value="F:mannosyltransferase activity"/>
    <property type="evidence" value="ECO:0007669"/>
    <property type="project" value="TreeGrafter"/>
</dbReference>
<dbReference type="AlphaFoldDB" id="A0A327KY82"/>